<dbReference type="SUPFAM" id="SSF50998">
    <property type="entry name" value="Quinoprotein alcohol dehydrogenase-like"/>
    <property type="match status" value="1"/>
</dbReference>
<dbReference type="OrthoDB" id="338622at2759"/>
<feature type="region of interest" description="Disordered" evidence="1">
    <location>
        <begin position="87"/>
        <end position="112"/>
    </location>
</feature>
<dbReference type="InterPro" id="IPR001680">
    <property type="entry name" value="WD40_rpt"/>
</dbReference>
<evidence type="ECO:0000256" key="1">
    <source>
        <dbReference type="SAM" id="MobiDB-lite"/>
    </source>
</evidence>
<gene>
    <name evidence="2" type="ORF">BS47DRAFT_1390253</name>
</gene>
<evidence type="ECO:0000313" key="2">
    <source>
        <dbReference type="EMBL" id="KAF9516929.1"/>
    </source>
</evidence>
<dbReference type="Gene3D" id="2.130.10.10">
    <property type="entry name" value="YVTN repeat-like/Quinoprotein amine dehydrogenase"/>
    <property type="match status" value="1"/>
</dbReference>
<organism evidence="2 3">
    <name type="scientific">Hydnum rufescens UP504</name>
    <dbReference type="NCBI Taxonomy" id="1448309"/>
    <lineage>
        <taxon>Eukaryota</taxon>
        <taxon>Fungi</taxon>
        <taxon>Dikarya</taxon>
        <taxon>Basidiomycota</taxon>
        <taxon>Agaricomycotina</taxon>
        <taxon>Agaricomycetes</taxon>
        <taxon>Cantharellales</taxon>
        <taxon>Hydnaceae</taxon>
        <taxon>Hydnum</taxon>
    </lineage>
</organism>
<dbReference type="PANTHER" id="PTHR44099">
    <property type="entry name" value="RABCONNECTIN-3B, ISOFORM A"/>
    <property type="match status" value="1"/>
</dbReference>
<dbReference type="InterPro" id="IPR049916">
    <property type="entry name" value="WDR72-like"/>
</dbReference>
<dbReference type="PANTHER" id="PTHR44099:SF4">
    <property type="entry name" value="RABCONNECTIN-3B, ISOFORM A"/>
    <property type="match status" value="1"/>
</dbReference>
<feature type="compositionally biased region" description="Low complexity" evidence="1">
    <location>
        <begin position="215"/>
        <end position="235"/>
    </location>
</feature>
<name>A0A9P6B3R3_9AGAM</name>
<feature type="region of interest" description="Disordered" evidence="1">
    <location>
        <begin position="180"/>
        <end position="241"/>
    </location>
</feature>
<dbReference type="InterPro" id="IPR011047">
    <property type="entry name" value="Quinoprotein_ADH-like_sf"/>
</dbReference>
<dbReference type="GO" id="GO:0005737">
    <property type="term" value="C:cytoplasm"/>
    <property type="evidence" value="ECO:0007669"/>
    <property type="project" value="TreeGrafter"/>
</dbReference>
<dbReference type="SMART" id="SM00320">
    <property type="entry name" value="WD40"/>
    <property type="match status" value="3"/>
</dbReference>
<sequence length="1413" mass="155581">MHLNICLYVSQESRLLYPLTFDPVNQNGWNSVLESTCLSSATVLASSNPNVPQEDVERENSPEYIFMGCEDGGIFVFHATTHILSPSGLVSSPDSPKRRPYSPSISSVSRRSSATLPIPSNIVARHARAVSNLTREPVEAPMTLVDYDEEGEEAKLRALLNNSSSTRDKMSSDPTIAHFDKHLDVPSMPSNASRAHSEKSPKPSLSHRTPEIRTSVYSHSSPTSPLSRSRKSSISGIDDPSFRKSNMMALGTPSFDVLYHILPHQSGPGNSVTSIVFLPKTELVMVLQESGRLSVYTAGDGHCVFSLDLDGPPRCRAPPGCEDVPMDTRIWMWRGMHVVPLDLHASILVYLTASDPFEFAQLDLSNSDVKSSTRVACIQFNIAELRELYLDEDHAYELLAEWVVAGPVAGSGLFHLQRHDDLPAQITSYHMSQTSGLVFKSLQITPKPPATQPTVAVNTIEDTLIGATNALQALPQISLAAISKPFRSRGHVRRPSIYISGKEELQKLPEGRVTLGEEHLVASVDLEGHEVLGVRCWPLAKNDGLQGLLCAVWSASKVLLYRSNADVTLELNMRLEPNVGKLRDIYLSALSPPNIVLMGSTSMGVHNLAEPSDSTSQLNDHLLLGDADHAVLRAETKQCSCFELCKGRFDGCKLARLFKVPLASTPRIMWKPPRVDLSDKTLPRISSILPLELNAVILGHTDGYIRRTSFADLAASSWSSWQCSPNTLGRAITGLHTTYNPLGGERYIVGSTEQGDVAVWITLKIRARWALFCEPLRRVITLPENQAGRLKGCMMCVSNDGTIAVISLDGLEFLYLVPGSMAPLQRICVASDNLLLLYGNSRTRLWDLKTLEFWRSMGQDKVAELLDQGGWYDTTVERTRPSFISPILGYLENHADTVDTDGDSKEDEAPLLAPKFGDPSARTLVRDSSLRALLSFLLTFGLNDVIDTICEERLGILKTSSTRCGRIGYGGAIAMHASAKSTEIWQISSTYTAQRLLAITIGFAITFRRADVLSFYLSSLPEAVGPSFKCASLPYLGSFWYDPSVDIKQAARLVFDATLMQASDESILELVEFWQHQLPVIQPDILKDAAYSALALLLAGNIAVEKYALVSPSTLTDISKSVALYLHDDMCPHRAMAIELCSRGFHIWQNYTDAMELLRSLFRLASASPAQKEATQTRNLGQLARTSVLQIAASNTPLFITTISLDIMDPESLGHRGSTMQLVAFVIRKKPLVLYPNLPRLVEAVVKSLDPNWSSGRDAVLDSAIEFLGQVVRTYPNIDFHMQTQRLAVGTNEGAVIMYDLKTASRMYVLEGFKTRLSACTFSPDGRRLVTVSLEESVVMVWKVGSSFTNFFMPGAPPRQGTSGSQPYKRFPFNVGDDARMALASTFDSVLFEWPSPRSARLTIRNSVFTFAT</sequence>
<protein>
    <recommendedName>
        <fullName evidence="4">WD40 repeat-like protein</fullName>
    </recommendedName>
</protein>
<reference evidence="2" key="1">
    <citation type="journal article" date="2020" name="Nat. Commun.">
        <title>Large-scale genome sequencing of mycorrhizal fungi provides insights into the early evolution of symbiotic traits.</title>
        <authorList>
            <person name="Miyauchi S."/>
            <person name="Kiss E."/>
            <person name="Kuo A."/>
            <person name="Drula E."/>
            <person name="Kohler A."/>
            <person name="Sanchez-Garcia M."/>
            <person name="Morin E."/>
            <person name="Andreopoulos B."/>
            <person name="Barry K.W."/>
            <person name="Bonito G."/>
            <person name="Buee M."/>
            <person name="Carver A."/>
            <person name="Chen C."/>
            <person name="Cichocki N."/>
            <person name="Clum A."/>
            <person name="Culley D."/>
            <person name="Crous P.W."/>
            <person name="Fauchery L."/>
            <person name="Girlanda M."/>
            <person name="Hayes R.D."/>
            <person name="Keri Z."/>
            <person name="LaButti K."/>
            <person name="Lipzen A."/>
            <person name="Lombard V."/>
            <person name="Magnuson J."/>
            <person name="Maillard F."/>
            <person name="Murat C."/>
            <person name="Nolan M."/>
            <person name="Ohm R.A."/>
            <person name="Pangilinan J."/>
            <person name="Pereira M.F."/>
            <person name="Perotto S."/>
            <person name="Peter M."/>
            <person name="Pfister S."/>
            <person name="Riley R."/>
            <person name="Sitrit Y."/>
            <person name="Stielow J.B."/>
            <person name="Szollosi G."/>
            <person name="Zifcakova L."/>
            <person name="Stursova M."/>
            <person name="Spatafora J.W."/>
            <person name="Tedersoo L."/>
            <person name="Vaario L.M."/>
            <person name="Yamada A."/>
            <person name="Yan M."/>
            <person name="Wang P."/>
            <person name="Xu J."/>
            <person name="Bruns T."/>
            <person name="Baldrian P."/>
            <person name="Vilgalys R."/>
            <person name="Dunand C."/>
            <person name="Henrissat B."/>
            <person name="Grigoriev I.V."/>
            <person name="Hibbett D."/>
            <person name="Nagy L.G."/>
            <person name="Martin F.M."/>
        </authorList>
    </citation>
    <scope>NUCLEOTIDE SEQUENCE</scope>
    <source>
        <strain evidence="2">UP504</strain>
    </source>
</reference>
<proteinExistence type="predicted"/>
<dbReference type="EMBL" id="MU128935">
    <property type="protein sequence ID" value="KAF9516929.1"/>
    <property type="molecule type" value="Genomic_DNA"/>
</dbReference>
<accession>A0A9P6B3R3</accession>
<dbReference type="InterPro" id="IPR015943">
    <property type="entry name" value="WD40/YVTN_repeat-like_dom_sf"/>
</dbReference>
<feature type="compositionally biased region" description="Low complexity" evidence="1">
    <location>
        <begin position="101"/>
        <end position="112"/>
    </location>
</feature>
<evidence type="ECO:0000313" key="3">
    <source>
        <dbReference type="Proteomes" id="UP000886523"/>
    </source>
</evidence>
<dbReference type="Proteomes" id="UP000886523">
    <property type="component" value="Unassembled WGS sequence"/>
</dbReference>
<evidence type="ECO:0008006" key="4">
    <source>
        <dbReference type="Google" id="ProtNLM"/>
    </source>
</evidence>
<keyword evidence="3" id="KW-1185">Reference proteome</keyword>
<comment type="caution">
    <text evidence="2">The sequence shown here is derived from an EMBL/GenBank/DDBJ whole genome shotgun (WGS) entry which is preliminary data.</text>
</comment>